<accession>A0AAN8WXF2</accession>
<feature type="non-terminal residue" evidence="1">
    <location>
        <position position="55"/>
    </location>
</feature>
<proteinExistence type="predicted"/>
<dbReference type="Proteomes" id="UP001381693">
    <property type="component" value="Unassembled WGS sequence"/>
</dbReference>
<feature type="non-terminal residue" evidence="1">
    <location>
        <position position="1"/>
    </location>
</feature>
<sequence>SPFKDLISKSFYEDNLQRTTAEEKKLMLFYVEAKEQMCKANMPLRDWVTNNAQLK</sequence>
<keyword evidence="2" id="KW-1185">Reference proteome</keyword>
<evidence type="ECO:0000313" key="2">
    <source>
        <dbReference type="Proteomes" id="UP001381693"/>
    </source>
</evidence>
<name>A0AAN8WXF2_HALRR</name>
<reference evidence="1 2" key="1">
    <citation type="submission" date="2023-11" db="EMBL/GenBank/DDBJ databases">
        <title>Halocaridina rubra genome assembly.</title>
        <authorList>
            <person name="Smith C."/>
        </authorList>
    </citation>
    <scope>NUCLEOTIDE SEQUENCE [LARGE SCALE GENOMIC DNA]</scope>
    <source>
        <strain evidence="1">EP-1</strain>
        <tissue evidence="1">Whole</tissue>
    </source>
</reference>
<organism evidence="1 2">
    <name type="scientific">Halocaridina rubra</name>
    <name type="common">Hawaiian red shrimp</name>
    <dbReference type="NCBI Taxonomy" id="373956"/>
    <lineage>
        <taxon>Eukaryota</taxon>
        <taxon>Metazoa</taxon>
        <taxon>Ecdysozoa</taxon>
        <taxon>Arthropoda</taxon>
        <taxon>Crustacea</taxon>
        <taxon>Multicrustacea</taxon>
        <taxon>Malacostraca</taxon>
        <taxon>Eumalacostraca</taxon>
        <taxon>Eucarida</taxon>
        <taxon>Decapoda</taxon>
        <taxon>Pleocyemata</taxon>
        <taxon>Caridea</taxon>
        <taxon>Atyoidea</taxon>
        <taxon>Atyidae</taxon>
        <taxon>Halocaridina</taxon>
    </lineage>
</organism>
<dbReference type="AlphaFoldDB" id="A0AAN8WXF2"/>
<protein>
    <submittedName>
        <fullName evidence="1">Uncharacterized protein</fullName>
    </submittedName>
</protein>
<dbReference type="EMBL" id="JAXCGZ010015456">
    <property type="protein sequence ID" value="KAK7070248.1"/>
    <property type="molecule type" value="Genomic_DNA"/>
</dbReference>
<gene>
    <name evidence="1" type="ORF">SK128_013857</name>
</gene>
<evidence type="ECO:0000313" key="1">
    <source>
        <dbReference type="EMBL" id="KAK7070248.1"/>
    </source>
</evidence>
<comment type="caution">
    <text evidence="1">The sequence shown here is derived from an EMBL/GenBank/DDBJ whole genome shotgun (WGS) entry which is preliminary data.</text>
</comment>